<dbReference type="InterPro" id="IPR032534">
    <property type="entry name" value="EcxA_zinc-bd"/>
</dbReference>
<feature type="domain" description="EcxA zinc-binding" evidence="1">
    <location>
        <begin position="449"/>
        <end position="764"/>
    </location>
</feature>
<proteinExistence type="predicted"/>
<dbReference type="CDD" id="cd04276">
    <property type="entry name" value="ZnMc_MMP_like_2"/>
    <property type="match status" value="1"/>
</dbReference>
<evidence type="ECO:0000313" key="3">
    <source>
        <dbReference type="EMBL" id="SUZ70308.1"/>
    </source>
</evidence>
<protein>
    <recommendedName>
        <fullName evidence="4">EcxA zinc-binding domain-containing protein</fullName>
    </recommendedName>
</protein>
<dbReference type="InterPro" id="IPR024079">
    <property type="entry name" value="MetalloPept_cat_dom_sf"/>
</dbReference>
<dbReference type="InterPro" id="IPR034032">
    <property type="entry name" value="Zn_MMP-like_bac"/>
</dbReference>
<sequence>MFKKPLIHFLSLLLLMTFTQISLSEESDKSEEIDKEVSDEQEEEEKKYIEDKVEDFESSEGFIQVYQDPETSSLYFKINASQLNKEIIYFAHVKDGVVAARKNRGSYLDNGILKFEKHFDTLRLVRVNTNFYFDEKSALSRSSGANISDSVIKVFPIDSMNEEEDEFLIDVSSLFVSESLTPIKPIPYPEGPPPDFVWGQLSAEKSRILSFHNYPQNTDVEIEYVFENPPSFGYEEEDAADPRNISISLRYSLIEMPENDFEPRLADQRVGYFSERITDLTSVDLTPYNDLINKWDLQKKNPEEALSEPVKPITFWLENSTPKELIPYIKEGVLAWNAAFEKAGFKNAVAVKVQPDDADWDAGDIRYNVLRWTSSPNPPFGGYGPSFTNPRTGEIIGADIMLEWVYLTNRININTIFPVNEENLCYAGSQMQEGNILANIVSMDPTGNTDPKIVKQSIVRLTLHEVGHTLGLNHNFKASHLHDPVSVHDPLITQQSGVTASVMEYPAVNIAPLGVNQGDYYDVVTGAYDNWAIEFGYRPNLNEQERNEILFRSDEPELIFGNDADDMRSPGRGIDPRAMTNDLTNDPITYAVQRIELVNQTLKELPTKLEAKSWEEFVNAYQTLLRESGRSLQTVSRYIGGVYVNRSTPDQDSELRPFEPVSEEVQKRAMQVLNDHAFSPSAFPINEEILTLIQKERRGFDFYSEHEDPQVHRNILSIQTSVLAHLLNGWTLDRMIDSSLYGNTYSVNQMLSDLTDSIFTEDANSSVSTVRQNLQTLYLRRLIKLVDDDSGYQMTSAAAYSSIRNIEKIAKRRSQDPETQAHRDFLLWVIDSALDD</sequence>
<dbReference type="PANTHER" id="PTHR38478">
    <property type="entry name" value="PEPTIDASE M1A AND M12B"/>
    <property type="match status" value="1"/>
</dbReference>
<dbReference type="PANTHER" id="PTHR38478:SF1">
    <property type="entry name" value="ZINC DEPENDENT METALLOPROTEASE DOMAIN LIPOPROTEIN"/>
    <property type="match status" value="1"/>
</dbReference>
<dbReference type="Pfam" id="PF17148">
    <property type="entry name" value="DUF5117"/>
    <property type="match status" value="1"/>
</dbReference>
<reference evidence="3" key="1">
    <citation type="submission" date="2018-05" db="EMBL/GenBank/DDBJ databases">
        <authorList>
            <person name="Lanie J.A."/>
            <person name="Ng W.-L."/>
            <person name="Kazmierczak K.M."/>
            <person name="Andrzejewski T.M."/>
            <person name="Davidsen T.M."/>
            <person name="Wayne K.J."/>
            <person name="Tettelin H."/>
            <person name="Glass J.I."/>
            <person name="Rusch D."/>
            <person name="Podicherti R."/>
            <person name="Tsui H.-C.T."/>
            <person name="Winkler M.E."/>
        </authorList>
    </citation>
    <scope>NUCLEOTIDE SEQUENCE</scope>
</reference>
<evidence type="ECO:0000259" key="1">
    <source>
        <dbReference type="Pfam" id="PF16313"/>
    </source>
</evidence>
<dbReference type="Pfam" id="PF16313">
    <property type="entry name" value="DUF4953"/>
    <property type="match status" value="1"/>
</dbReference>
<dbReference type="GO" id="GO:0008237">
    <property type="term" value="F:metallopeptidase activity"/>
    <property type="evidence" value="ECO:0007669"/>
    <property type="project" value="InterPro"/>
</dbReference>
<dbReference type="InterPro" id="IPR033413">
    <property type="entry name" value="DUF5117"/>
</dbReference>
<dbReference type="EMBL" id="UINC01001087">
    <property type="protein sequence ID" value="SUZ70308.1"/>
    <property type="molecule type" value="Genomic_DNA"/>
</dbReference>
<dbReference type="AlphaFoldDB" id="A0A381PUU8"/>
<gene>
    <name evidence="3" type="ORF">METZ01_LOCUS23162</name>
</gene>
<feature type="domain" description="DUF5117" evidence="2">
    <location>
        <begin position="106"/>
        <end position="300"/>
    </location>
</feature>
<dbReference type="Gene3D" id="3.40.390.10">
    <property type="entry name" value="Collagenase (Catalytic Domain)"/>
    <property type="match status" value="1"/>
</dbReference>
<evidence type="ECO:0000259" key="2">
    <source>
        <dbReference type="Pfam" id="PF17148"/>
    </source>
</evidence>
<dbReference type="SUPFAM" id="SSF55486">
    <property type="entry name" value="Metalloproteases ('zincins'), catalytic domain"/>
    <property type="match status" value="1"/>
</dbReference>
<organism evidence="3">
    <name type="scientific">marine metagenome</name>
    <dbReference type="NCBI Taxonomy" id="408172"/>
    <lineage>
        <taxon>unclassified sequences</taxon>
        <taxon>metagenomes</taxon>
        <taxon>ecological metagenomes</taxon>
    </lineage>
</organism>
<name>A0A381PUU8_9ZZZZ</name>
<accession>A0A381PUU8</accession>
<evidence type="ECO:0008006" key="4">
    <source>
        <dbReference type="Google" id="ProtNLM"/>
    </source>
</evidence>